<keyword evidence="2" id="KW-1003">Cell membrane</keyword>
<dbReference type="SUPFAM" id="SSF55874">
    <property type="entry name" value="ATPase domain of HSP90 chaperone/DNA topoisomerase II/histidine kinase"/>
    <property type="match status" value="1"/>
</dbReference>
<dbReference type="PANTHER" id="PTHR34220">
    <property type="entry name" value="SENSOR HISTIDINE KINASE YPDA"/>
    <property type="match status" value="1"/>
</dbReference>
<evidence type="ECO:0000256" key="2">
    <source>
        <dbReference type="ARBA" id="ARBA00022475"/>
    </source>
</evidence>
<dbReference type="InterPro" id="IPR050640">
    <property type="entry name" value="Bact_2-comp_sensor_kinase"/>
</dbReference>
<evidence type="ECO:0000313" key="9">
    <source>
        <dbReference type="EMBL" id="MFC4098226.1"/>
    </source>
</evidence>
<feature type="domain" description="HAMP" evidence="8">
    <location>
        <begin position="305"/>
        <end position="357"/>
    </location>
</feature>
<dbReference type="EMBL" id="JBHSAM010000002">
    <property type="protein sequence ID" value="MFC4098226.1"/>
    <property type="molecule type" value="Genomic_DNA"/>
</dbReference>
<dbReference type="GO" id="GO:0004673">
    <property type="term" value="F:protein histidine kinase activity"/>
    <property type="evidence" value="ECO:0007669"/>
    <property type="project" value="UniProtKB-EC"/>
</dbReference>
<dbReference type="Pfam" id="PF02518">
    <property type="entry name" value="HATPase_c"/>
    <property type="match status" value="1"/>
</dbReference>
<accession>A0ABV8JX80</accession>
<dbReference type="SUPFAM" id="SSF158472">
    <property type="entry name" value="HAMP domain-like"/>
    <property type="match status" value="1"/>
</dbReference>
<evidence type="ECO:0000256" key="3">
    <source>
        <dbReference type="ARBA" id="ARBA00022553"/>
    </source>
</evidence>
<dbReference type="Proteomes" id="UP001595715">
    <property type="component" value="Unassembled WGS sequence"/>
</dbReference>
<protein>
    <submittedName>
        <fullName evidence="9">Sensor histidine kinase</fullName>
        <ecNumber evidence="9">2.7.13.3</ecNumber>
    </submittedName>
</protein>
<feature type="transmembrane region" description="Helical" evidence="7">
    <location>
        <begin position="16"/>
        <end position="37"/>
    </location>
</feature>
<evidence type="ECO:0000313" key="10">
    <source>
        <dbReference type="Proteomes" id="UP001595715"/>
    </source>
</evidence>
<keyword evidence="5 9" id="KW-0418">Kinase</keyword>
<keyword evidence="6 7" id="KW-0472">Membrane</keyword>
<evidence type="ECO:0000259" key="8">
    <source>
        <dbReference type="PROSITE" id="PS50885"/>
    </source>
</evidence>
<organism evidence="9 10">
    <name type="scientific">Paenibacillus xanthanilyticus</name>
    <dbReference type="NCBI Taxonomy" id="1783531"/>
    <lineage>
        <taxon>Bacteria</taxon>
        <taxon>Bacillati</taxon>
        <taxon>Bacillota</taxon>
        <taxon>Bacilli</taxon>
        <taxon>Bacillales</taxon>
        <taxon>Paenibacillaceae</taxon>
        <taxon>Paenibacillus</taxon>
    </lineage>
</organism>
<reference evidence="10" key="1">
    <citation type="journal article" date="2019" name="Int. J. Syst. Evol. Microbiol.">
        <title>The Global Catalogue of Microorganisms (GCM) 10K type strain sequencing project: providing services to taxonomists for standard genome sequencing and annotation.</title>
        <authorList>
            <consortium name="The Broad Institute Genomics Platform"/>
            <consortium name="The Broad Institute Genome Sequencing Center for Infectious Disease"/>
            <person name="Wu L."/>
            <person name="Ma J."/>
        </authorList>
    </citation>
    <scope>NUCLEOTIDE SEQUENCE [LARGE SCALE GENOMIC DNA]</scope>
    <source>
        <strain evidence="10">IBRC-M 10987</strain>
    </source>
</reference>
<name>A0ABV8JX80_9BACL</name>
<sequence>MFNFRLDHLKLRNKLIVIYVICVFLPIVLTNVMFYHVTTLNVKKQKTADADQAITLLQSELGALIDDAAGISYLYSIDHQLGDHLNLDHPSYDHYVESLSGVSNLFNRADKEYKTISSVTIMSDNPTILTSSHIIKLEDDMRDADWYRQIANYNNAYPHLYVTHDSISVIQKLSDRRYKAYENVVKIDLNPNYVQQIFDLSGFEGDIYLLDPSHEARYGRLASGQPSELITADRQLQLGDIPEPNKAIVISKSYQSSRYLKGWKIYGVLDEANILYEVRQSGRFILWFAGINFFVPTIVILIFSRSIHTRIQAILRHMKSVRGNNFERVPYYQERDEVGQLAVEFNRMSARIENLINDVYVSEIQKKELALRQRQAQLHALHSQINPHFLFNALETIRMRSLMNGESQTAKTIQNMATIFRKSIIWKRSFVTIREELELIECFLEIQKYRFDSKLEYHIEVDQSVMDIEIPKMAFLPFVENASIHGIENIPGIGYITIQIAQEQEQIMFLLSDNGGGIAQEKIDELHRYIHEDDTMGDSIGMKNVMMRLKIYYGEAFNFTIASAPNTGTRITLRLPITRKEQDPPISS</sequence>
<dbReference type="InterPro" id="IPR003594">
    <property type="entry name" value="HATPase_dom"/>
</dbReference>
<keyword evidence="7" id="KW-1133">Transmembrane helix</keyword>
<dbReference type="InterPro" id="IPR010559">
    <property type="entry name" value="Sig_transdc_His_kin_internal"/>
</dbReference>
<feature type="transmembrane region" description="Helical" evidence="7">
    <location>
        <begin position="284"/>
        <end position="303"/>
    </location>
</feature>
<evidence type="ECO:0000256" key="6">
    <source>
        <dbReference type="ARBA" id="ARBA00023136"/>
    </source>
</evidence>
<keyword evidence="10" id="KW-1185">Reference proteome</keyword>
<dbReference type="EC" id="2.7.13.3" evidence="9"/>
<comment type="subcellular location">
    <subcellularLocation>
        <location evidence="1">Cell membrane</location>
        <topology evidence="1">Multi-pass membrane protein</topology>
    </subcellularLocation>
</comment>
<dbReference type="Pfam" id="PF00672">
    <property type="entry name" value="HAMP"/>
    <property type="match status" value="1"/>
</dbReference>
<evidence type="ECO:0000256" key="7">
    <source>
        <dbReference type="SAM" id="Phobius"/>
    </source>
</evidence>
<evidence type="ECO:0000256" key="4">
    <source>
        <dbReference type="ARBA" id="ARBA00022679"/>
    </source>
</evidence>
<keyword evidence="3" id="KW-0597">Phosphoprotein</keyword>
<dbReference type="CDD" id="cd06225">
    <property type="entry name" value="HAMP"/>
    <property type="match status" value="1"/>
</dbReference>
<dbReference type="PANTHER" id="PTHR34220:SF7">
    <property type="entry name" value="SENSOR HISTIDINE KINASE YPDA"/>
    <property type="match status" value="1"/>
</dbReference>
<proteinExistence type="predicted"/>
<dbReference type="Gene3D" id="3.30.565.10">
    <property type="entry name" value="Histidine kinase-like ATPase, C-terminal domain"/>
    <property type="match status" value="1"/>
</dbReference>
<gene>
    <name evidence="9" type="ORF">ACFOZ8_00960</name>
</gene>
<dbReference type="Pfam" id="PF06580">
    <property type="entry name" value="His_kinase"/>
    <property type="match status" value="1"/>
</dbReference>
<comment type="caution">
    <text evidence="9">The sequence shown here is derived from an EMBL/GenBank/DDBJ whole genome shotgun (WGS) entry which is preliminary data.</text>
</comment>
<keyword evidence="7" id="KW-0812">Transmembrane</keyword>
<dbReference type="SMART" id="SM00304">
    <property type="entry name" value="HAMP"/>
    <property type="match status" value="1"/>
</dbReference>
<keyword evidence="4 9" id="KW-0808">Transferase</keyword>
<dbReference type="RefSeq" id="WP_377716722.1">
    <property type="nucleotide sequence ID" value="NZ_JBHSAM010000002.1"/>
</dbReference>
<dbReference type="PROSITE" id="PS50885">
    <property type="entry name" value="HAMP"/>
    <property type="match status" value="1"/>
</dbReference>
<dbReference type="InterPro" id="IPR036890">
    <property type="entry name" value="HATPase_C_sf"/>
</dbReference>
<dbReference type="InterPro" id="IPR003660">
    <property type="entry name" value="HAMP_dom"/>
</dbReference>
<dbReference type="Gene3D" id="6.10.340.10">
    <property type="match status" value="1"/>
</dbReference>
<evidence type="ECO:0000256" key="1">
    <source>
        <dbReference type="ARBA" id="ARBA00004651"/>
    </source>
</evidence>
<evidence type="ECO:0000256" key="5">
    <source>
        <dbReference type="ARBA" id="ARBA00022777"/>
    </source>
</evidence>